<name>A0A318UKL9_9SPHI</name>
<feature type="domain" description="Serine aminopeptidase S33" evidence="3">
    <location>
        <begin position="80"/>
        <end position="267"/>
    </location>
</feature>
<dbReference type="GO" id="GO:0016020">
    <property type="term" value="C:membrane"/>
    <property type="evidence" value="ECO:0007669"/>
    <property type="project" value="TreeGrafter"/>
</dbReference>
<dbReference type="PANTHER" id="PTHR43798:SF31">
    <property type="entry name" value="AB HYDROLASE SUPERFAMILY PROTEIN YCLE"/>
    <property type="match status" value="1"/>
</dbReference>
<dbReference type="InterPro" id="IPR022742">
    <property type="entry name" value="Hydrolase_4"/>
</dbReference>
<protein>
    <submittedName>
        <fullName evidence="4">Esterase/lipase</fullName>
    </submittedName>
</protein>
<evidence type="ECO:0000259" key="3">
    <source>
        <dbReference type="Pfam" id="PF12146"/>
    </source>
</evidence>
<dbReference type="RefSeq" id="WP_110828018.1">
    <property type="nucleotide sequence ID" value="NZ_QKLU01000002.1"/>
</dbReference>
<accession>A0A318UKL9</accession>
<evidence type="ECO:0000313" key="5">
    <source>
        <dbReference type="Proteomes" id="UP000248198"/>
    </source>
</evidence>
<dbReference type="SUPFAM" id="SSF53474">
    <property type="entry name" value="alpha/beta-Hydrolases"/>
    <property type="match status" value="1"/>
</dbReference>
<organism evidence="4 5">
    <name type="scientific">Pedobacter nutrimenti</name>
    <dbReference type="NCBI Taxonomy" id="1241337"/>
    <lineage>
        <taxon>Bacteria</taxon>
        <taxon>Pseudomonadati</taxon>
        <taxon>Bacteroidota</taxon>
        <taxon>Sphingobacteriia</taxon>
        <taxon>Sphingobacteriales</taxon>
        <taxon>Sphingobacteriaceae</taxon>
        <taxon>Pedobacter</taxon>
    </lineage>
</organism>
<keyword evidence="5" id="KW-1185">Reference proteome</keyword>
<keyword evidence="2" id="KW-1133">Transmembrane helix</keyword>
<evidence type="ECO:0000313" key="4">
    <source>
        <dbReference type="EMBL" id="PYF75648.1"/>
    </source>
</evidence>
<dbReference type="Pfam" id="PF12146">
    <property type="entry name" value="Hydrolase_4"/>
    <property type="match status" value="1"/>
</dbReference>
<dbReference type="Gene3D" id="3.40.50.1820">
    <property type="entry name" value="alpha/beta hydrolase"/>
    <property type="match status" value="1"/>
</dbReference>
<keyword evidence="1" id="KW-0378">Hydrolase</keyword>
<dbReference type="Proteomes" id="UP000248198">
    <property type="component" value="Unassembled WGS sequence"/>
</dbReference>
<dbReference type="InterPro" id="IPR029058">
    <property type="entry name" value="AB_hydrolase_fold"/>
</dbReference>
<evidence type="ECO:0000256" key="2">
    <source>
        <dbReference type="SAM" id="Phobius"/>
    </source>
</evidence>
<dbReference type="AlphaFoldDB" id="A0A318UKL9"/>
<dbReference type="GO" id="GO:0016787">
    <property type="term" value="F:hydrolase activity"/>
    <property type="evidence" value="ECO:0007669"/>
    <property type="project" value="UniProtKB-KW"/>
</dbReference>
<evidence type="ECO:0000256" key="1">
    <source>
        <dbReference type="ARBA" id="ARBA00022801"/>
    </source>
</evidence>
<keyword evidence="2" id="KW-0812">Transmembrane</keyword>
<feature type="transmembrane region" description="Helical" evidence="2">
    <location>
        <begin position="7"/>
        <end position="25"/>
    </location>
</feature>
<gene>
    <name evidence="4" type="ORF">B0O44_102200</name>
</gene>
<proteinExistence type="predicted"/>
<sequence length="338" mass="37582">MHWIKRIFLGIAVLLVLLVVVYFLGPKPSAPLYQVELPALPDSLAKIEVLLNNTEKSLPLKPDNQARIVWADSTNKTQTEYAVVYLHGFTASQGEGDPVHRNFAKKFGCNLYLARLAGHGLKGPDAMLDFTVDNLWASAKEAYSIGKKLGKKVILVGTSTGGTLALKLAETYPEIYGLILYSPNIEINNDKAWLMNNPWGLQITRAVMGGQYSKKTTDTDPKVLQYWYNQYRLEALPQLQELLETSNTAEAFAKIKQPVLMLYYYKDETHQDATAKVSGMLRMFDELGTPAKLKQKKAIPDAGNHVIASPLLSKDVAAVEKETENFAIHTLGMKALKN</sequence>
<comment type="caution">
    <text evidence="4">The sequence shown here is derived from an EMBL/GenBank/DDBJ whole genome shotgun (WGS) entry which is preliminary data.</text>
</comment>
<reference evidence="4 5" key="1">
    <citation type="submission" date="2018-06" db="EMBL/GenBank/DDBJ databases">
        <title>Genomic Encyclopedia of Archaeal and Bacterial Type Strains, Phase II (KMG-II): from individual species to whole genera.</title>
        <authorList>
            <person name="Goeker M."/>
        </authorList>
    </citation>
    <scope>NUCLEOTIDE SEQUENCE [LARGE SCALE GENOMIC DNA]</scope>
    <source>
        <strain evidence="4 5">DSM 27372</strain>
    </source>
</reference>
<dbReference type="OrthoDB" id="5416147at2"/>
<dbReference type="InterPro" id="IPR050266">
    <property type="entry name" value="AB_hydrolase_sf"/>
</dbReference>
<keyword evidence="2" id="KW-0472">Membrane</keyword>
<dbReference type="PANTHER" id="PTHR43798">
    <property type="entry name" value="MONOACYLGLYCEROL LIPASE"/>
    <property type="match status" value="1"/>
</dbReference>
<dbReference type="EMBL" id="QKLU01000002">
    <property type="protein sequence ID" value="PYF75648.1"/>
    <property type="molecule type" value="Genomic_DNA"/>
</dbReference>